<evidence type="ECO:0000313" key="3">
    <source>
        <dbReference type="Proteomes" id="UP000766550"/>
    </source>
</evidence>
<proteinExistence type="predicted"/>
<gene>
    <name evidence="2" type="ORF">KTS45_11690</name>
</gene>
<name>A0A8J7Y5F2_9EURY</name>
<dbReference type="Proteomes" id="UP000766550">
    <property type="component" value="Unassembled WGS sequence"/>
</dbReference>
<comment type="caution">
    <text evidence="2">The sequence shown here is derived from an EMBL/GenBank/DDBJ whole genome shotgun (WGS) entry which is preliminary data.</text>
</comment>
<feature type="compositionally biased region" description="Acidic residues" evidence="1">
    <location>
        <begin position="56"/>
        <end position="70"/>
    </location>
</feature>
<keyword evidence="3" id="KW-1185">Reference proteome</keyword>
<feature type="region of interest" description="Disordered" evidence="1">
    <location>
        <begin position="42"/>
        <end position="70"/>
    </location>
</feature>
<organism evidence="2 3">
    <name type="scientific">Haloarcula limicola</name>
    <dbReference type="NCBI Taxonomy" id="1429915"/>
    <lineage>
        <taxon>Archaea</taxon>
        <taxon>Methanobacteriati</taxon>
        <taxon>Methanobacteriota</taxon>
        <taxon>Stenosarchaea group</taxon>
        <taxon>Halobacteria</taxon>
        <taxon>Halobacteriales</taxon>
        <taxon>Haloarculaceae</taxon>
        <taxon>Haloarcula</taxon>
    </lineage>
</organism>
<evidence type="ECO:0000256" key="1">
    <source>
        <dbReference type="SAM" id="MobiDB-lite"/>
    </source>
</evidence>
<dbReference type="EMBL" id="JAHQXF010000002">
    <property type="protein sequence ID" value="MBV0924860.1"/>
    <property type="molecule type" value="Genomic_DNA"/>
</dbReference>
<dbReference type="OrthoDB" id="70008at2157"/>
<reference evidence="2 3" key="1">
    <citation type="submission" date="2021-06" db="EMBL/GenBank/DDBJ databases">
        <title>New haloarchaea isolates fom saline soil.</title>
        <authorList>
            <person name="Duran-Viseras A."/>
            <person name="Sanchez-Porro C.S."/>
            <person name="Ventosa A."/>
        </authorList>
    </citation>
    <scope>NUCLEOTIDE SEQUENCE [LARGE SCALE GENOMIC DNA]</scope>
    <source>
        <strain evidence="2 3">JCM 183640</strain>
    </source>
</reference>
<accession>A0A8J7Y5F2</accession>
<evidence type="ECO:0008006" key="4">
    <source>
        <dbReference type="Google" id="ProtNLM"/>
    </source>
</evidence>
<evidence type="ECO:0000313" key="2">
    <source>
        <dbReference type="EMBL" id="MBV0924860.1"/>
    </source>
</evidence>
<dbReference type="AlphaFoldDB" id="A0A8J7Y5F2"/>
<protein>
    <recommendedName>
        <fullName evidence="4">HIT-type domain-containing protein</fullName>
    </recommendedName>
</protein>
<dbReference type="RefSeq" id="WP_162317715.1">
    <property type="nucleotide sequence ID" value="NZ_JAHQXF010000002.1"/>
</dbReference>
<sequence length="70" mass="7501">MSVSGLCNICENADVEHGCDRCGKLVCDRHWDETTGLCTECSAETGGGRGKSDEPANPDDMPDGVDTYEF</sequence>